<comment type="caution">
    <text evidence="1">The sequence shown here is derived from an EMBL/GenBank/DDBJ whole genome shotgun (WGS) entry which is preliminary data.</text>
</comment>
<gene>
    <name evidence="1" type="ORF">GCM10011282_20270</name>
</gene>
<protein>
    <submittedName>
        <fullName evidence="1">Uncharacterized protein</fullName>
    </submittedName>
</protein>
<name>A0ABQ2XFJ5_9BURK</name>
<reference evidence="2" key="1">
    <citation type="journal article" date="2019" name="Int. J. Syst. Evol. Microbiol.">
        <title>The Global Catalogue of Microorganisms (GCM) 10K type strain sequencing project: providing services to taxonomists for standard genome sequencing and annotation.</title>
        <authorList>
            <consortium name="The Broad Institute Genomics Platform"/>
            <consortium name="The Broad Institute Genome Sequencing Center for Infectious Disease"/>
            <person name="Wu L."/>
            <person name="Ma J."/>
        </authorList>
    </citation>
    <scope>NUCLEOTIDE SEQUENCE [LARGE SCALE GENOMIC DNA]</scope>
    <source>
        <strain evidence="2">KCTC 23916</strain>
    </source>
</reference>
<dbReference type="Proteomes" id="UP000620127">
    <property type="component" value="Unassembled WGS sequence"/>
</dbReference>
<proteinExistence type="predicted"/>
<evidence type="ECO:0000313" key="2">
    <source>
        <dbReference type="Proteomes" id="UP000620127"/>
    </source>
</evidence>
<sequence length="67" mass="7669">MRRVFIVQDRESALFLCPLYGDVSYTQWLHEAGHFDDEESAIETASFHCTEGFNLSSFFVNTNDGCN</sequence>
<dbReference type="EMBL" id="BMYT01000003">
    <property type="protein sequence ID" value="GGX14096.1"/>
    <property type="molecule type" value="Genomic_DNA"/>
</dbReference>
<organism evidence="1 2">
    <name type="scientific">Undibacterium macrobrachii</name>
    <dbReference type="NCBI Taxonomy" id="1119058"/>
    <lineage>
        <taxon>Bacteria</taxon>
        <taxon>Pseudomonadati</taxon>
        <taxon>Pseudomonadota</taxon>
        <taxon>Betaproteobacteria</taxon>
        <taxon>Burkholderiales</taxon>
        <taxon>Oxalobacteraceae</taxon>
        <taxon>Undibacterium</taxon>
    </lineage>
</organism>
<evidence type="ECO:0000313" key="1">
    <source>
        <dbReference type="EMBL" id="GGX14096.1"/>
    </source>
</evidence>
<accession>A0ABQ2XFJ5</accession>
<keyword evidence="2" id="KW-1185">Reference proteome</keyword>